<proteinExistence type="predicted"/>
<protein>
    <submittedName>
        <fullName evidence="1">Uncharacterized protein</fullName>
    </submittedName>
</protein>
<sequence>MSSHEEDPLVKERRKMEQIQLERDQQAFPGEIPAIPELPKFGDRFASFEVALLTLRALVIPITGVGFSPTPESKVSRSAFCNRGGSTYMEARRCGFKIVFRLDSTDDMWVVSKDSFFSHNHGRDRRIIEDPKWRPRSKGGGPYDEAEDLEKVSKSRSTFGIGAKTALALADSPSATASEAF</sequence>
<comment type="caution">
    <text evidence="1">The sequence shown here is derived from an EMBL/GenBank/DDBJ whole genome shotgun (WGS) entry which is preliminary data.</text>
</comment>
<evidence type="ECO:0000313" key="2">
    <source>
        <dbReference type="Proteomes" id="UP000193467"/>
    </source>
</evidence>
<gene>
    <name evidence="1" type="ORF">BCR35DRAFT_95500</name>
</gene>
<accession>A0A1Y2F7B8</accession>
<reference evidence="1 2" key="1">
    <citation type="submission" date="2016-07" db="EMBL/GenBank/DDBJ databases">
        <title>Pervasive Adenine N6-methylation of Active Genes in Fungi.</title>
        <authorList>
            <consortium name="DOE Joint Genome Institute"/>
            <person name="Mondo S.J."/>
            <person name="Dannebaum R.O."/>
            <person name="Kuo R.C."/>
            <person name="Labutti K."/>
            <person name="Haridas S."/>
            <person name="Kuo A."/>
            <person name="Salamov A."/>
            <person name="Ahrendt S.R."/>
            <person name="Lipzen A."/>
            <person name="Sullivan W."/>
            <person name="Andreopoulos W.B."/>
            <person name="Clum A."/>
            <person name="Lindquist E."/>
            <person name="Daum C."/>
            <person name="Ramamoorthy G.K."/>
            <person name="Gryganskyi A."/>
            <person name="Culley D."/>
            <person name="Magnuson J.K."/>
            <person name="James T.Y."/>
            <person name="O'Malley M.A."/>
            <person name="Stajich J.E."/>
            <person name="Spatafora J.W."/>
            <person name="Visel A."/>
            <person name="Grigoriev I.V."/>
        </authorList>
    </citation>
    <scope>NUCLEOTIDE SEQUENCE [LARGE SCALE GENOMIC DNA]</scope>
    <source>
        <strain evidence="1 2">62-1032</strain>
    </source>
</reference>
<evidence type="ECO:0000313" key="1">
    <source>
        <dbReference type="EMBL" id="ORY79792.1"/>
    </source>
</evidence>
<dbReference type="EMBL" id="MCGR01000026">
    <property type="protein sequence ID" value="ORY79792.1"/>
    <property type="molecule type" value="Genomic_DNA"/>
</dbReference>
<name>A0A1Y2F7B8_9BASI</name>
<dbReference type="Proteomes" id="UP000193467">
    <property type="component" value="Unassembled WGS sequence"/>
</dbReference>
<dbReference type="AlphaFoldDB" id="A0A1Y2F7B8"/>
<keyword evidence="2" id="KW-1185">Reference proteome</keyword>
<organism evidence="1 2">
    <name type="scientific">Leucosporidium creatinivorum</name>
    <dbReference type="NCBI Taxonomy" id="106004"/>
    <lineage>
        <taxon>Eukaryota</taxon>
        <taxon>Fungi</taxon>
        <taxon>Dikarya</taxon>
        <taxon>Basidiomycota</taxon>
        <taxon>Pucciniomycotina</taxon>
        <taxon>Microbotryomycetes</taxon>
        <taxon>Leucosporidiales</taxon>
        <taxon>Leucosporidium</taxon>
    </lineage>
</organism>
<dbReference type="InParanoid" id="A0A1Y2F7B8"/>